<dbReference type="EMBL" id="KQ947407">
    <property type="protein sequence ID" value="KUJ21907.1"/>
    <property type="molecule type" value="Genomic_DNA"/>
</dbReference>
<keyword evidence="3" id="KW-1185">Reference proteome</keyword>
<dbReference type="GeneID" id="28816893"/>
<dbReference type="KEGG" id="psco:LY89DRAFT_388740"/>
<proteinExistence type="predicted"/>
<evidence type="ECO:0000313" key="2">
    <source>
        <dbReference type="EMBL" id="KUJ21907.1"/>
    </source>
</evidence>
<gene>
    <name evidence="2" type="ORF">LY89DRAFT_388740</name>
</gene>
<protein>
    <submittedName>
        <fullName evidence="2">Uncharacterized protein</fullName>
    </submittedName>
</protein>
<dbReference type="AlphaFoldDB" id="A0A194XQ86"/>
<name>A0A194XQ86_MOLSC</name>
<organism evidence="2 3">
    <name type="scientific">Mollisia scopiformis</name>
    <name type="common">Conifer needle endophyte fungus</name>
    <name type="synonym">Phialocephala scopiformis</name>
    <dbReference type="NCBI Taxonomy" id="149040"/>
    <lineage>
        <taxon>Eukaryota</taxon>
        <taxon>Fungi</taxon>
        <taxon>Dikarya</taxon>
        <taxon>Ascomycota</taxon>
        <taxon>Pezizomycotina</taxon>
        <taxon>Leotiomycetes</taxon>
        <taxon>Helotiales</taxon>
        <taxon>Mollisiaceae</taxon>
        <taxon>Mollisia</taxon>
    </lineage>
</organism>
<feature type="region of interest" description="Disordered" evidence="1">
    <location>
        <begin position="113"/>
        <end position="133"/>
    </location>
</feature>
<dbReference type="InParanoid" id="A0A194XQ86"/>
<dbReference type="Proteomes" id="UP000070700">
    <property type="component" value="Unassembled WGS sequence"/>
</dbReference>
<accession>A0A194XQ86</accession>
<dbReference type="RefSeq" id="XP_018076262.1">
    <property type="nucleotide sequence ID" value="XM_018207167.1"/>
</dbReference>
<sequence>MSGLFEMMLRNGKFRFVPCRLSAVGAACRVQLGCRIGRTERRRLFHPRFLIISSIALHWTGRQSAQCWRVDNTARPHWGWDGALAGPDVDRHSKREGAWEWELDLANNDRARCKKNNRSPNPNLHGGEGRGLRRVRSRITTLSVGSGGRG</sequence>
<evidence type="ECO:0000313" key="3">
    <source>
        <dbReference type="Proteomes" id="UP000070700"/>
    </source>
</evidence>
<evidence type="ECO:0000256" key="1">
    <source>
        <dbReference type="SAM" id="MobiDB-lite"/>
    </source>
</evidence>
<reference evidence="2 3" key="1">
    <citation type="submission" date="2015-10" db="EMBL/GenBank/DDBJ databases">
        <title>Full genome of DAOMC 229536 Phialocephala scopiformis, a fungal endophyte of spruce producing the potent anti-insectan compound rugulosin.</title>
        <authorList>
            <consortium name="DOE Joint Genome Institute"/>
            <person name="Walker A.K."/>
            <person name="Frasz S.L."/>
            <person name="Seifert K.A."/>
            <person name="Miller J.D."/>
            <person name="Mondo S.J."/>
            <person name="Labutti K."/>
            <person name="Lipzen A."/>
            <person name="Dockter R."/>
            <person name="Kennedy M."/>
            <person name="Grigoriev I.V."/>
            <person name="Spatafora J.W."/>
        </authorList>
    </citation>
    <scope>NUCLEOTIDE SEQUENCE [LARGE SCALE GENOMIC DNA]</scope>
    <source>
        <strain evidence="2 3">CBS 120377</strain>
    </source>
</reference>